<keyword evidence="7 9" id="KW-0408">Iron</keyword>
<dbReference type="Proteomes" id="UP001215280">
    <property type="component" value="Unassembled WGS sequence"/>
</dbReference>
<evidence type="ECO:0000313" key="11">
    <source>
        <dbReference type="EMBL" id="KAJ7776053.1"/>
    </source>
</evidence>
<comment type="cofactor">
    <cofactor evidence="1 9">
        <name>heme</name>
        <dbReference type="ChEBI" id="CHEBI:30413"/>
    </cofactor>
</comment>
<dbReference type="PANTHER" id="PTHR46300">
    <property type="entry name" value="P450, PUTATIVE (EUROFUNG)-RELATED-RELATED"/>
    <property type="match status" value="1"/>
</dbReference>
<dbReference type="GO" id="GO:0016705">
    <property type="term" value="F:oxidoreductase activity, acting on paired donors, with incorporation or reduction of molecular oxygen"/>
    <property type="evidence" value="ECO:0007669"/>
    <property type="project" value="InterPro"/>
</dbReference>
<name>A0AAD7K334_9AGAR</name>
<dbReference type="GO" id="GO:0020037">
    <property type="term" value="F:heme binding"/>
    <property type="evidence" value="ECO:0007669"/>
    <property type="project" value="InterPro"/>
</dbReference>
<evidence type="ECO:0000256" key="7">
    <source>
        <dbReference type="ARBA" id="ARBA00023004"/>
    </source>
</evidence>
<proteinExistence type="inferred from homology"/>
<dbReference type="InterPro" id="IPR050364">
    <property type="entry name" value="Cytochrome_P450_fung"/>
</dbReference>
<evidence type="ECO:0000256" key="10">
    <source>
        <dbReference type="RuleBase" id="RU000461"/>
    </source>
</evidence>
<keyword evidence="6 10" id="KW-0560">Oxidoreductase</keyword>
<evidence type="ECO:0000256" key="1">
    <source>
        <dbReference type="ARBA" id="ARBA00001971"/>
    </source>
</evidence>
<dbReference type="PRINTS" id="PR00463">
    <property type="entry name" value="EP450I"/>
</dbReference>
<evidence type="ECO:0000256" key="8">
    <source>
        <dbReference type="ARBA" id="ARBA00023033"/>
    </source>
</evidence>
<comment type="similarity">
    <text evidence="3 10">Belongs to the cytochrome P450 family.</text>
</comment>
<comment type="caution">
    <text evidence="11">The sequence shown here is derived from an EMBL/GenBank/DDBJ whole genome shotgun (WGS) entry which is preliminary data.</text>
</comment>
<reference evidence="11" key="1">
    <citation type="submission" date="2023-03" db="EMBL/GenBank/DDBJ databases">
        <title>Massive genome expansion in bonnet fungi (Mycena s.s.) driven by repeated elements and novel gene families across ecological guilds.</title>
        <authorList>
            <consortium name="Lawrence Berkeley National Laboratory"/>
            <person name="Harder C.B."/>
            <person name="Miyauchi S."/>
            <person name="Viragh M."/>
            <person name="Kuo A."/>
            <person name="Thoen E."/>
            <person name="Andreopoulos B."/>
            <person name="Lu D."/>
            <person name="Skrede I."/>
            <person name="Drula E."/>
            <person name="Henrissat B."/>
            <person name="Morin E."/>
            <person name="Kohler A."/>
            <person name="Barry K."/>
            <person name="LaButti K."/>
            <person name="Morin E."/>
            <person name="Salamov A."/>
            <person name="Lipzen A."/>
            <person name="Mereny Z."/>
            <person name="Hegedus B."/>
            <person name="Baldrian P."/>
            <person name="Stursova M."/>
            <person name="Weitz H."/>
            <person name="Taylor A."/>
            <person name="Grigoriev I.V."/>
            <person name="Nagy L.G."/>
            <person name="Martin F."/>
            <person name="Kauserud H."/>
        </authorList>
    </citation>
    <scope>NUCLEOTIDE SEQUENCE</scope>
    <source>
        <strain evidence="11">CBHHK188m</strain>
    </source>
</reference>
<evidence type="ECO:0000256" key="6">
    <source>
        <dbReference type="ARBA" id="ARBA00023002"/>
    </source>
</evidence>
<keyword evidence="8 10" id="KW-0503">Monooxygenase</keyword>
<dbReference type="PANTHER" id="PTHR46300:SF7">
    <property type="entry name" value="P450, PUTATIVE (EUROFUNG)-RELATED"/>
    <property type="match status" value="1"/>
</dbReference>
<comment type="pathway">
    <text evidence="2">Secondary metabolite biosynthesis.</text>
</comment>
<dbReference type="InterPro" id="IPR001128">
    <property type="entry name" value="Cyt_P450"/>
</dbReference>
<feature type="binding site" description="axial binding residue" evidence="9">
    <location>
        <position position="424"/>
    </location>
    <ligand>
        <name>heme</name>
        <dbReference type="ChEBI" id="CHEBI:30413"/>
    </ligand>
    <ligandPart>
        <name>Fe</name>
        <dbReference type="ChEBI" id="CHEBI:18248"/>
    </ligandPart>
</feature>
<dbReference type="InterPro" id="IPR017972">
    <property type="entry name" value="Cyt_P450_CS"/>
</dbReference>
<organism evidence="11 12">
    <name type="scientific">Mycena maculata</name>
    <dbReference type="NCBI Taxonomy" id="230809"/>
    <lineage>
        <taxon>Eukaryota</taxon>
        <taxon>Fungi</taxon>
        <taxon>Dikarya</taxon>
        <taxon>Basidiomycota</taxon>
        <taxon>Agaricomycotina</taxon>
        <taxon>Agaricomycetes</taxon>
        <taxon>Agaricomycetidae</taxon>
        <taxon>Agaricales</taxon>
        <taxon>Marasmiineae</taxon>
        <taxon>Mycenaceae</taxon>
        <taxon>Mycena</taxon>
    </lineage>
</organism>
<protein>
    <submittedName>
        <fullName evidence="11">Cytochrome P450</fullName>
    </submittedName>
</protein>
<dbReference type="PROSITE" id="PS00086">
    <property type="entry name" value="CYTOCHROME_P450"/>
    <property type="match status" value="1"/>
</dbReference>
<dbReference type="GO" id="GO:0005506">
    <property type="term" value="F:iron ion binding"/>
    <property type="evidence" value="ECO:0007669"/>
    <property type="project" value="InterPro"/>
</dbReference>
<dbReference type="GO" id="GO:0004497">
    <property type="term" value="F:monooxygenase activity"/>
    <property type="evidence" value="ECO:0007669"/>
    <property type="project" value="UniProtKB-KW"/>
</dbReference>
<evidence type="ECO:0000256" key="4">
    <source>
        <dbReference type="ARBA" id="ARBA00022617"/>
    </source>
</evidence>
<evidence type="ECO:0000313" key="12">
    <source>
        <dbReference type="Proteomes" id="UP001215280"/>
    </source>
</evidence>
<evidence type="ECO:0000256" key="3">
    <source>
        <dbReference type="ARBA" id="ARBA00010617"/>
    </source>
</evidence>
<keyword evidence="4 9" id="KW-0349">Heme</keyword>
<keyword evidence="5 9" id="KW-0479">Metal-binding</keyword>
<dbReference type="Pfam" id="PF00067">
    <property type="entry name" value="p450"/>
    <property type="match status" value="1"/>
</dbReference>
<dbReference type="Gene3D" id="1.10.630.10">
    <property type="entry name" value="Cytochrome P450"/>
    <property type="match status" value="2"/>
</dbReference>
<gene>
    <name evidence="11" type="ORF">DFH07DRAFT_766997</name>
</gene>
<dbReference type="InterPro" id="IPR036396">
    <property type="entry name" value="Cyt_P450_sf"/>
</dbReference>
<sequence length="501" mass="55603">MYGLYSRLTRSRLPLPPGPKKLPVVRNLFNLPSSFEWETSMECGRKYSQHLSRIDSPSLIRIFSIYLSSALQSFYLMSLEAAEALLDKRSSIYSDRPASAMLNLMGWDFNLGQCVPRVPSVKLTQPCLAVMKYDLDNQRNFHAHQGEHIGDYLAKDSTSQMPKASAPESSLQLMSSSADFSGALERSGSTSSSTSQFNPGRSTNRILVAYGIDVLPENDPYISLAEEAMRTTAEAAIPGRFLVDFLPVLRHIPDWVPGAGFKLKAKAGKKVAWALNDVPFAEASGTVPHSITAESLQILGESNNLYYDEKTVKVTAAKQSADGNRLDRWTGPLPDFKDEKALPYVGALVKEVLRWRNVTPIDEYRGYRIPAGSIVIGNVWAILHDEAMYPDPYSFKPERFLLDGKPNPDVRDPQAVFGFGRRICPGRHMANSSLWITIASILATFEITKAIEEDGEIIEPSYKFTPELVSVPLPFKCSIRPRSQDAVTLITATGDEKTLSE</sequence>
<keyword evidence="12" id="KW-1185">Reference proteome</keyword>
<evidence type="ECO:0000256" key="9">
    <source>
        <dbReference type="PIRSR" id="PIRSR602401-1"/>
    </source>
</evidence>
<evidence type="ECO:0000256" key="2">
    <source>
        <dbReference type="ARBA" id="ARBA00005179"/>
    </source>
</evidence>
<dbReference type="InterPro" id="IPR002401">
    <property type="entry name" value="Cyt_P450_E_grp-I"/>
</dbReference>
<evidence type="ECO:0000256" key="5">
    <source>
        <dbReference type="ARBA" id="ARBA00022723"/>
    </source>
</evidence>
<dbReference type="SUPFAM" id="SSF48264">
    <property type="entry name" value="Cytochrome P450"/>
    <property type="match status" value="2"/>
</dbReference>
<dbReference type="EMBL" id="JARJLG010000013">
    <property type="protein sequence ID" value="KAJ7776053.1"/>
    <property type="molecule type" value="Genomic_DNA"/>
</dbReference>
<dbReference type="AlphaFoldDB" id="A0AAD7K334"/>
<accession>A0AAD7K334</accession>